<feature type="compositionally biased region" description="Polar residues" evidence="1">
    <location>
        <begin position="77"/>
        <end position="87"/>
    </location>
</feature>
<feature type="compositionally biased region" description="Low complexity" evidence="1">
    <location>
        <begin position="158"/>
        <end position="175"/>
    </location>
</feature>
<feature type="compositionally biased region" description="Basic and acidic residues" evidence="1">
    <location>
        <begin position="518"/>
        <end position="555"/>
    </location>
</feature>
<dbReference type="PROSITE" id="PS50800">
    <property type="entry name" value="SAP"/>
    <property type="match status" value="1"/>
</dbReference>
<feature type="region of interest" description="Disordered" evidence="1">
    <location>
        <begin position="52"/>
        <end position="89"/>
    </location>
</feature>
<feature type="compositionally biased region" description="Polar residues" evidence="1">
    <location>
        <begin position="105"/>
        <end position="117"/>
    </location>
</feature>
<accession>A0A5C3NAJ0</accession>
<dbReference type="Proteomes" id="UP000305948">
    <property type="component" value="Unassembled WGS sequence"/>
</dbReference>
<feature type="region of interest" description="Disordered" evidence="1">
    <location>
        <begin position="865"/>
        <end position="890"/>
    </location>
</feature>
<gene>
    <name evidence="3" type="ORF">OE88DRAFT_1733958</name>
</gene>
<feature type="compositionally biased region" description="Basic residues" evidence="1">
    <location>
        <begin position="904"/>
        <end position="914"/>
    </location>
</feature>
<dbReference type="STRING" id="5364.A0A5C3NAJ0"/>
<evidence type="ECO:0000259" key="2">
    <source>
        <dbReference type="PROSITE" id="PS50800"/>
    </source>
</evidence>
<reference evidence="3 4" key="1">
    <citation type="journal article" date="2019" name="Nat. Ecol. Evol.">
        <title>Megaphylogeny resolves global patterns of mushroom evolution.</title>
        <authorList>
            <person name="Varga T."/>
            <person name="Krizsan K."/>
            <person name="Foldi C."/>
            <person name="Dima B."/>
            <person name="Sanchez-Garcia M."/>
            <person name="Sanchez-Ramirez S."/>
            <person name="Szollosi G.J."/>
            <person name="Szarkandi J.G."/>
            <person name="Papp V."/>
            <person name="Albert L."/>
            <person name="Andreopoulos W."/>
            <person name="Angelini C."/>
            <person name="Antonin V."/>
            <person name="Barry K.W."/>
            <person name="Bougher N.L."/>
            <person name="Buchanan P."/>
            <person name="Buyck B."/>
            <person name="Bense V."/>
            <person name="Catcheside P."/>
            <person name="Chovatia M."/>
            <person name="Cooper J."/>
            <person name="Damon W."/>
            <person name="Desjardin D."/>
            <person name="Finy P."/>
            <person name="Geml J."/>
            <person name="Haridas S."/>
            <person name="Hughes K."/>
            <person name="Justo A."/>
            <person name="Karasinski D."/>
            <person name="Kautmanova I."/>
            <person name="Kiss B."/>
            <person name="Kocsube S."/>
            <person name="Kotiranta H."/>
            <person name="LaButti K.M."/>
            <person name="Lechner B.E."/>
            <person name="Liimatainen K."/>
            <person name="Lipzen A."/>
            <person name="Lukacs Z."/>
            <person name="Mihaltcheva S."/>
            <person name="Morgado L.N."/>
            <person name="Niskanen T."/>
            <person name="Noordeloos M.E."/>
            <person name="Ohm R.A."/>
            <person name="Ortiz-Santana B."/>
            <person name="Ovrebo C."/>
            <person name="Racz N."/>
            <person name="Riley R."/>
            <person name="Savchenko A."/>
            <person name="Shiryaev A."/>
            <person name="Soop K."/>
            <person name="Spirin V."/>
            <person name="Szebenyi C."/>
            <person name="Tomsovsky M."/>
            <person name="Tulloss R.E."/>
            <person name="Uehling J."/>
            <person name="Grigoriev I.V."/>
            <person name="Vagvolgyi C."/>
            <person name="Papp T."/>
            <person name="Martin F.M."/>
            <person name="Miettinen O."/>
            <person name="Hibbett D.S."/>
            <person name="Nagy L.G."/>
        </authorList>
    </citation>
    <scope>NUCLEOTIDE SEQUENCE [LARGE SCALE GENOMIC DNA]</scope>
    <source>
        <strain evidence="3 4">OMC1185</strain>
    </source>
</reference>
<keyword evidence="4" id="KW-1185">Reference proteome</keyword>
<dbReference type="InterPro" id="IPR003034">
    <property type="entry name" value="SAP_dom"/>
</dbReference>
<feature type="compositionally biased region" description="Low complexity" evidence="1">
    <location>
        <begin position="604"/>
        <end position="619"/>
    </location>
</feature>
<dbReference type="SMART" id="SM00513">
    <property type="entry name" value="SAP"/>
    <property type="match status" value="1"/>
</dbReference>
<feature type="compositionally biased region" description="Low complexity" evidence="1">
    <location>
        <begin position="769"/>
        <end position="783"/>
    </location>
</feature>
<feature type="compositionally biased region" description="Polar residues" evidence="1">
    <location>
        <begin position="751"/>
        <end position="767"/>
    </location>
</feature>
<dbReference type="OrthoDB" id="5964929at2759"/>
<feature type="region of interest" description="Disordered" evidence="1">
    <location>
        <begin position="358"/>
        <end position="377"/>
    </location>
</feature>
<evidence type="ECO:0000313" key="3">
    <source>
        <dbReference type="EMBL" id="TFK52988.1"/>
    </source>
</evidence>
<organism evidence="3 4">
    <name type="scientific">Heliocybe sulcata</name>
    <dbReference type="NCBI Taxonomy" id="5364"/>
    <lineage>
        <taxon>Eukaryota</taxon>
        <taxon>Fungi</taxon>
        <taxon>Dikarya</taxon>
        <taxon>Basidiomycota</taxon>
        <taxon>Agaricomycotina</taxon>
        <taxon>Agaricomycetes</taxon>
        <taxon>Gloeophyllales</taxon>
        <taxon>Gloeophyllaceae</taxon>
        <taxon>Heliocybe</taxon>
    </lineage>
</organism>
<feature type="compositionally biased region" description="Low complexity" evidence="1">
    <location>
        <begin position="358"/>
        <end position="368"/>
    </location>
</feature>
<feature type="region of interest" description="Disordered" evidence="1">
    <location>
        <begin position="146"/>
        <end position="242"/>
    </location>
</feature>
<feature type="region of interest" description="Disordered" evidence="1">
    <location>
        <begin position="473"/>
        <end position="587"/>
    </location>
</feature>
<feature type="region of interest" description="Disordered" evidence="1">
    <location>
        <begin position="601"/>
        <end position="852"/>
    </location>
</feature>
<dbReference type="EMBL" id="ML213508">
    <property type="protein sequence ID" value="TFK52988.1"/>
    <property type="molecule type" value="Genomic_DNA"/>
</dbReference>
<name>A0A5C3NAJ0_9AGAM</name>
<sequence>MSTTTQILFNSPALHSLRRDQLVGLCKRHGLRAQGRNEELIHRLEQHAEALLSGTAQSPTTPSDEDEGKNHDDDNDNAMNISQSRPSEQWELMDTITEVDEPSSHMGSCSSLRSNRSGAAGEFGTVSSKCSSVTSSIRALASSFGISRKSSKSKMRSLTRSASTPTFPSPFSTLPPLVPVPEPEKATAARAPGPTTSYSTPPPSPPATSATFEFFGAGTGRRDSLSAPVPGHARRPGRPAPFNARLSLGLDDGATTTIRLIPSTSNTNMSPPRLAPYDTTLDLLPASPGLPVWPPASPVKGAASPGGDASDRLYPSLASVMRGDVLTVAESAADEDMDMPGAFDASNALSAAAPVTTSTTTMDASNASKSLSPRSPKPFIFGSPSPKHRVSNAQFEVAASSVLEEMNKRLGLSGNQALGLDILKNKGSGTMVEEKKEDSMGLGVKEKFDKVHEKEFEKMDSIASYAAKRGLGAKRKSSVLEDGTMAAPGTSRPKGPARVISAGTRKKMGVGIDEVNEEGERPSPAKRQKVAEEKEMGKGEASKDGRKEKEREAMKKKLALNTARRRSGRGMVNVGTPKAASKASPSKFGLFSAAKSMVKNAWNKSAASKSSAPASTKPSAPAPTKPSIPKAGSAASKVAPSTTTSKPAASTVASKASSALTSSVSSSSSRSSSTSIRTASTSISSAASSKPSTRLRPPIPNFAAPTTASASNAKARATTLPKGSSLGPKTSADSLGVKTSAPAKPAAITGANRSSRLYAPTASSLAKQSAVPRPAASTAAASSHARKPSGPLSQSDKPNQAAQLLSSKALTKSATPAGGSHIPTAAPVLSSSPSAAEKKTGSAGLIPRKPRVSRSRVIAKLGAVPSTPTGRKRISAAVGRSGGAGRKAAATSADILASAKKRARKSEIARRKRQMSPVKVAMTGSMDVEA</sequence>
<feature type="domain" description="SAP" evidence="2">
    <location>
        <begin position="14"/>
        <end position="48"/>
    </location>
</feature>
<dbReference type="AlphaFoldDB" id="A0A5C3NAJ0"/>
<feature type="compositionally biased region" description="Low complexity" evidence="1">
    <location>
        <begin position="823"/>
        <end position="835"/>
    </location>
</feature>
<feature type="compositionally biased region" description="Polar residues" evidence="1">
    <location>
        <begin position="791"/>
        <end position="814"/>
    </location>
</feature>
<feature type="region of interest" description="Disordered" evidence="1">
    <location>
        <begin position="904"/>
        <end position="930"/>
    </location>
</feature>
<feature type="compositionally biased region" description="Low complexity" evidence="1">
    <location>
        <begin position="638"/>
        <end position="695"/>
    </location>
</feature>
<evidence type="ECO:0000313" key="4">
    <source>
        <dbReference type="Proteomes" id="UP000305948"/>
    </source>
</evidence>
<proteinExistence type="predicted"/>
<feature type="region of interest" description="Disordered" evidence="1">
    <location>
        <begin position="101"/>
        <end position="126"/>
    </location>
</feature>
<evidence type="ECO:0000256" key="1">
    <source>
        <dbReference type="SAM" id="MobiDB-lite"/>
    </source>
</evidence>
<feature type="compositionally biased region" description="Basic residues" evidence="1">
    <location>
        <begin position="556"/>
        <end position="568"/>
    </location>
</feature>
<protein>
    <recommendedName>
        <fullName evidence="2">SAP domain-containing protein</fullName>
    </recommendedName>
</protein>